<evidence type="ECO:0000313" key="2">
    <source>
        <dbReference type="Proteomes" id="UP001162992"/>
    </source>
</evidence>
<name>A0ACC2CID3_DIPCM</name>
<accession>A0ACC2CID3</accession>
<evidence type="ECO:0000313" key="1">
    <source>
        <dbReference type="EMBL" id="KAJ7541716.1"/>
    </source>
</evidence>
<organism evidence="1 2">
    <name type="scientific">Diphasiastrum complanatum</name>
    <name type="common">Issler's clubmoss</name>
    <name type="synonym">Lycopodium complanatum</name>
    <dbReference type="NCBI Taxonomy" id="34168"/>
    <lineage>
        <taxon>Eukaryota</taxon>
        <taxon>Viridiplantae</taxon>
        <taxon>Streptophyta</taxon>
        <taxon>Embryophyta</taxon>
        <taxon>Tracheophyta</taxon>
        <taxon>Lycopodiopsida</taxon>
        <taxon>Lycopodiales</taxon>
        <taxon>Lycopodiaceae</taxon>
        <taxon>Lycopodioideae</taxon>
        <taxon>Diphasiastrum</taxon>
    </lineage>
</organism>
<protein>
    <submittedName>
        <fullName evidence="1">Uncharacterized protein</fullName>
    </submittedName>
</protein>
<keyword evidence="2" id="KW-1185">Reference proteome</keyword>
<dbReference type="EMBL" id="CM055101">
    <property type="protein sequence ID" value="KAJ7541716.1"/>
    <property type="molecule type" value="Genomic_DNA"/>
</dbReference>
<gene>
    <name evidence="1" type="ORF">O6H91_10G072700</name>
</gene>
<sequence length="127" mass="15028">MDHRLPVARVQQRIRNGAPIVKYASNSQIVTKMYLEFWGALTFVLVHGWIMVGPKSIEIYIEIRLKLRKRQYNKRMLLFAAEKKRHCGPCLRWHALLQKRIFLTPSSNLNYVCFPWIKNNDKKSLST</sequence>
<proteinExistence type="predicted"/>
<comment type="caution">
    <text evidence="1">The sequence shown here is derived from an EMBL/GenBank/DDBJ whole genome shotgun (WGS) entry which is preliminary data.</text>
</comment>
<reference evidence="2" key="1">
    <citation type="journal article" date="2024" name="Proc. Natl. Acad. Sci. U.S.A.">
        <title>Extraordinary preservation of gene collinearity over three hundred million years revealed in homosporous lycophytes.</title>
        <authorList>
            <person name="Li C."/>
            <person name="Wickell D."/>
            <person name="Kuo L.Y."/>
            <person name="Chen X."/>
            <person name="Nie B."/>
            <person name="Liao X."/>
            <person name="Peng D."/>
            <person name="Ji J."/>
            <person name="Jenkins J."/>
            <person name="Williams M."/>
            <person name="Shu S."/>
            <person name="Plott C."/>
            <person name="Barry K."/>
            <person name="Rajasekar S."/>
            <person name="Grimwood J."/>
            <person name="Han X."/>
            <person name="Sun S."/>
            <person name="Hou Z."/>
            <person name="He W."/>
            <person name="Dai G."/>
            <person name="Sun C."/>
            <person name="Schmutz J."/>
            <person name="Leebens-Mack J.H."/>
            <person name="Li F.W."/>
            <person name="Wang L."/>
        </authorList>
    </citation>
    <scope>NUCLEOTIDE SEQUENCE [LARGE SCALE GENOMIC DNA]</scope>
    <source>
        <strain evidence="2">cv. PW_Plant_1</strain>
    </source>
</reference>
<dbReference type="Proteomes" id="UP001162992">
    <property type="component" value="Chromosome 10"/>
</dbReference>